<reference evidence="4 5" key="1">
    <citation type="submission" date="2014-04" db="EMBL/GenBank/DDBJ databases">
        <authorList>
            <consortium name="DOE Joint Genome Institute"/>
            <person name="Kuo A."/>
            <person name="Martino E."/>
            <person name="Perotto S."/>
            <person name="Kohler A."/>
            <person name="Nagy L.G."/>
            <person name="Floudas D."/>
            <person name="Copeland A."/>
            <person name="Barry K.W."/>
            <person name="Cichocki N."/>
            <person name="Veneault-Fourrey C."/>
            <person name="LaButti K."/>
            <person name="Lindquist E.A."/>
            <person name="Lipzen A."/>
            <person name="Lundell T."/>
            <person name="Morin E."/>
            <person name="Murat C."/>
            <person name="Sun H."/>
            <person name="Tunlid A."/>
            <person name="Henrissat B."/>
            <person name="Grigoriev I.V."/>
            <person name="Hibbett D.S."/>
            <person name="Martin F."/>
            <person name="Nordberg H.P."/>
            <person name="Cantor M.N."/>
            <person name="Hua S.X."/>
        </authorList>
    </citation>
    <scope>NUCLEOTIDE SEQUENCE [LARGE SCALE GENOMIC DNA]</scope>
    <source>
        <strain evidence="4 5">Zn</strain>
    </source>
</reference>
<dbReference type="GO" id="GO:0005737">
    <property type="term" value="C:cytoplasm"/>
    <property type="evidence" value="ECO:0007669"/>
    <property type="project" value="TreeGrafter"/>
</dbReference>
<dbReference type="AlphaFoldDB" id="A0A0C3H478"/>
<dbReference type="PANTHER" id="PTHR32440">
    <property type="entry name" value="PHOSPHATASE DCR2-RELATED-RELATED"/>
    <property type="match status" value="1"/>
</dbReference>
<reference evidence="5" key="2">
    <citation type="submission" date="2015-01" db="EMBL/GenBank/DDBJ databases">
        <title>Evolutionary Origins and Diversification of the Mycorrhizal Mutualists.</title>
        <authorList>
            <consortium name="DOE Joint Genome Institute"/>
            <consortium name="Mycorrhizal Genomics Consortium"/>
            <person name="Kohler A."/>
            <person name="Kuo A."/>
            <person name="Nagy L.G."/>
            <person name="Floudas D."/>
            <person name="Copeland A."/>
            <person name="Barry K.W."/>
            <person name="Cichocki N."/>
            <person name="Veneault-Fourrey C."/>
            <person name="LaButti K."/>
            <person name="Lindquist E.A."/>
            <person name="Lipzen A."/>
            <person name="Lundell T."/>
            <person name="Morin E."/>
            <person name="Murat C."/>
            <person name="Riley R."/>
            <person name="Ohm R."/>
            <person name="Sun H."/>
            <person name="Tunlid A."/>
            <person name="Henrissat B."/>
            <person name="Grigoriev I.V."/>
            <person name="Hibbett D.S."/>
            <person name="Martin F."/>
        </authorList>
    </citation>
    <scope>NUCLEOTIDE SEQUENCE [LARGE SCALE GENOMIC DNA]</scope>
    <source>
        <strain evidence="5">Zn</strain>
    </source>
</reference>
<dbReference type="HOGENOM" id="CLU_019692_1_1_1"/>
<evidence type="ECO:0000256" key="1">
    <source>
        <dbReference type="SAM" id="MobiDB-lite"/>
    </source>
</evidence>
<dbReference type="CDD" id="cd07383">
    <property type="entry name" value="MPP_Dcr2"/>
    <property type="match status" value="1"/>
</dbReference>
<evidence type="ECO:0000313" key="5">
    <source>
        <dbReference type="Proteomes" id="UP000054321"/>
    </source>
</evidence>
<feature type="domain" description="Calcineurin-like phosphoesterase" evidence="3">
    <location>
        <begin position="42"/>
        <end position="188"/>
    </location>
</feature>
<organism evidence="4 5">
    <name type="scientific">Oidiodendron maius (strain Zn)</name>
    <dbReference type="NCBI Taxonomy" id="913774"/>
    <lineage>
        <taxon>Eukaryota</taxon>
        <taxon>Fungi</taxon>
        <taxon>Dikarya</taxon>
        <taxon>Ascomycota</taxon>
        <taxon>Pezizomycotina</taxon>
        <taxon>Leotiomycetes</taxon>
        <taxon>Leotiomycetes incertae sedis</taxon>
        <taxon>Myxotrichaceae</taxon>
        <taxon>Oidiodendron</taxon>
    </lineage>
</organism>
<feature type="region of interest" description="Disordered" evidence="1">
    <location>
        <begin position="376"/>
        <end position="402"/>
    </location>
</feature>
<dbReference type="Pfam" id="PF00149">
    <property type="entry name" value="Metallophos"/>
    <property type="match status" value="1"/>
</dbReference>
<dbReference type="Gene3D" id="3.60.21.10">
    <property type="match status" value="1"/>
</dbReference>
<dbReference type="InterPro" id="IPR004843">
    <property type="entry name" value="Calcineurin-like_PHP"/>
</dbReference>
<proteinExistence type="predicted"/>
<keyword evidence="5" id="KW-1185">Reference proteome</keyword>
<sequence length="402" mass="44559">MLRYQSLLVPVALIAGVVGAPSQTLGFPGFAPLRFTRDGTFQITVFNDLHYGEAENLWWGPAQDVYSTKVINAVLDAESPQLVVLNGDLITGENTYLPNSTHYVDKIVEPLVQRNLVWASTYGNHDSNYNLSRLAIFEREHRYPNSLTGYMVPGSNAGVSNYFLEVFSSDVRKLTPEVILWFFDSRGGVEYQKLDEDGNTITIPEVVDESVALWFRETNKFLTAFYKQTIPSLAFYHIPVQAMAAFQTEGVNANQEPGINDDNPLAQQGQETTEDGDVYYDGADIPFMQALVDTPGLMATFSGHDHGDDWCFKWNSTLTNMTVKGSGVDLCFGRHTGYGGYGNWMRGGRQILLNLATLGKSTETWVRLEDGSESGRVTLNSTYGTDSYPEVADVDTSLPDPS</sequence>
<name>A0A0C3H478_OIDMZ</name>
<dbReference type="InParanoid" id="A0A0C3H478"/>
<keyword evidence="2" id="KW-0732">Signal</keyword>
<accession>A0A0C3H478</accession>
<dbReference type="STRING" id="913774.A0A0C3H478"/>
<dbReference type="OrthoDB" id="783096at2759"/>
<dbReference type="EMBL" id="KN832882">
    <property type="protein sequence ID" value="KIM97266.1"/>
    <property type="molecule type" value="Genomic_DNA"/>
</dbReference>
<evidence type="ECO:0000256" key="2">
    <source>
        <dbReference type="SAM" id="SignalP"/>
    </source>
</evidence>
<dbReference type="SUPFAM" id="SSF56300">
    <property type="entry name" value="Metallo-dependent phosphatases"/>
    <property type="match status" value="1"/>
</dbReference>
<feature type="chain" id="PRO_5002174691" description="Calcineurin-like phosphoesterase domain-containing protein" evidence="2">
    <location>
        <begin position="20"/>
        <end position="402"/>
    </location>
</feature>
<feature type="compositionally biased region" description="Polar residues" evidence="1">
    <location>
        <begin position="376"/>
        <end position="385"/>
    </location>
</feature>
<evidence type="ECO:0000313" key="4">
    <source>
        <dbReference type="EMBL" id="KIM97266.1"/>
    </source>
</evidence>
<dbReference type="Proteomes" id="UP000054321">
    <property type="component" value="Unassembled WGS sequence"/>
</dbReference>
<gene>
    <name evidence="4" type="ORF">OIDMADRAFT_147769</name>
</gene>
<protein>
    <recommendedName>
        <fullName evidence="3">Calcineurin-like phosphoesterase domain-containing protein</fullName>
    </recommendedName>
</protein>
<feature type="signal peptide" evidence="2">
    <location>
        <begin position="1"/>
        <end position="19"/>
    </location>
</feature>
<dbReference type="GO" id="GO:0016788">
    <property type="term" value="F:hydrolase activity, acting on ester bonds"/>
    <property type="evidence" value="ECO:0007669"/>
    <property type="project" value="TreeGrafter"/>
</dbReference>
<evidence type="ECO:0000259" key="3">
    <source>
        <dbReference type="Pfam" id="PF00149"/>
    </source>
</evidence>
<dbReference type="PANTHER" id="PTHR32440:SF11">
    <property type="entry name" value="METALLOPHOSPHOESTERASE DOMAIN-CONTAINING PROTEIN"/>
    <property type="match status" value="1"/>
</dbReference>
<dbReference type="InterPro" id="IPR029052">
    <property type="entry name" value="Metallo-depent_PP-like"/>
</dbReference>